<evidence type="ECO:0000259" key="7">
    <source>
        <dbReference type="Pfam" id="PF02687"/>
    </source>
</evidence>
<sequence length="380" mass="40587">MRFLPLIWSGICRKPARSLLIFLQVGVAFALFGVLQGMKTGVEQLIGEARADLLLVHSSLGFVDSLPIGSLGTLQSVPGVKAVVPVELFGGMYQKPTQQMGIVAIRPDEDWLSVFTYTVAPQDVAAFEKSRTGTLVRKALLEKYGWKIGDRIPVVTNVVKSDGSADWTFDIVGTYTDSDMAGGTDVILIQYDYFDVSRVSNKGAVNHFNVSIVDPRQAATVADAIDRRFANSSHTTKTESLREMAQVQMQSIGDLGFLIRAIVGAVLVALLFATSTMMMQSTRERMPELAVLKTLGFADRALFLFILAEAAVVCVAAAAFGLALALIAFPFAARFVPGVSMPIEVVAVGLGCAAIVALISASVPAARAARLNIVAALASR</sequence>
<gene>
    <name evidence="8" type="ORF">ACFPN2_00535</name>
</gene>
<evidence type="ECO:0000256" key="4">
    <source>
        <dbReference type="ARBA" id="ARBA00022989"/>
    </source>
</evidence>
<evidence type="ECO:0000313" key="8">
    <source>
        <dbReference type="EMBL" id="MFC4307555.1"/>
    </source>
</evidence>
<comment type="subcellular location">
    <subcellularLocation>
        <location evidence="1">Cell membrane</location>
        <topology evidence="1">Multi-pass membrane protein</topology>
    </subcellularLocation>
</comment>
<dbReference type="PANTHER" id="PTHR43738">
    <property type="entry name" value="ABC TRANSPORTER, MEMBRANE PROTEIN"/>
    <property type="match status" value="1"/>
</dbReference>
<evidence type="ECO:0000256" key="3">
    <source>
        <dbReference type="ARBA" id="ARBA00022692"/>
    </source>
</evidence>
<feature type="domain" description="ABC3 transporter permease C-terminal" evidence="7">
    <location>
        <begin position="262"/>
        <end position="373"/>
    </location>
</feature>
<dbReference type="InterPro" id="IPR051125">
    <property type="entry name" value="ABC-4/HrtB_transporter"/>
</dbReference>
<evidence type="ECO:0000256" key="2">
    <source>
        <dbReference type="ARBA" id="ARBA00022475"/>
    </source>
</evidence>
<evidence type="ECO:0000313" key="9">
    <source>
        <dbReference type="Proteomes" id="UP001595904"/>
    </source>
</evidence>
<dbReference type="Proteomes" id="UP001595904">
    <property type="component" value="Unassembled WGS sequence"/>
</dbReference>
<reference evidence="9" key="1">
    <citation type="journal article" date="2019" name="Int. J. Syst. Evol. Microbiol.">
        <title>The Global Catalogue of Microorganisms (GCM) 10K type strain sequencing project: providing services to taxonomists for standard genome sequencing and annotation.</title>
        <authorList>
            <consortium name="The Broad Institute Genomics Platform"/>
            <consortium name="The Broad Institute Genome Sequencing Center for Infectious Disease"/>
            <person name="Wu L."/>
            <person name="Ma J."/>
        </authorList>
    </citation>
    <scope>NUCLEOTIDE SEQUENCE [LARGE SCALE GENOMIC DNA]</scope>
    <source>
        <strain evidence="9">CGMCC 1.10759</strain>
    </source>
</reference>
<evidence type="ECO:0000256" key="1">
    <source>
        <dbReference type="ARBA" id="ARBA00004651"/>
    </source>
</evidence>
<feature type="transmembrane region" description="Helical" evidence="6">
    <location>
        <begin position="301"/>
        <end position="329"/>
    </location>
</feature>
<name>A0ABV8SJR5_9GAMM</name>
<dbReference type="EMBL" id="JBHSDU010000001">
    <property type="protein sequence ID" value="MFC4307555.1"/>
    <property type="molecule type" value="Genomic_DNA"/>
</dbReference>
<evidence type="ECO:0000256" key="6">
    <source>
        <dbReference type="SAM" id="Phobius"/>
    </source>
</evidence>
<keyword evidence="4 6" id="KW-1133">Transmembrane helix</keyword>
<dbReference type="RefSeq" id="WP_380593917.1">
    <property type="nucleotide sequence ID" value="NZ_JBHSDU010000001.1"/>
</dbReference>
<protein>
    <submittedName>
        <fullName evidence="8">ABC transporter permease</fullName>
    </submittedName>
</protein>
<keyword evidence="3 6" id="KW-0812">Transmembrane</keyword>
<feature type="transmembrane region" description="Helical" evidence="6">
    <location>
        <begin position="341"/>
        <end position="363"/>
    </location>
</feature>
<keyword evidence="2" id="KW-1003">Cell membrane</keyword>
<accession>A0ABV8SJR5</accession>
<dbReference type="PANTHER" id="PTHR43738:SF3">
    <property type="entry name" value="ABC TRANSPORTER PERMEASE"/>
    <property type="match status" value="1"/>
</dbReference>
<proteinExistence type="predicted"/>
<feature type="transmembrane region" description="Helical" evidence="6">
    <location>
        <begin position="257"/>
        <end position="280"/>
    </location>
</feature>
<comment type="caution">
    <text evidence="8">The sequence shown here is derived from an EMBL/GenBank/DDBJ whole genome shotgun (WGS) entry which is preliminary data.</text>
</comment>
<organism evidence="8 9">
    <name type="scientific">Steroidobacter flavus</name>
    <dbReference type="NCBI Taxonomy" id="1842136"/>
    <lineage>
        <taxon>Bacteria</taxon>
        <taxon>Pseudomonadati</taxon>
        <taxon>Pseudomonadota</taxon>
        <taxon>Gammaproteobacteria</taxon>
        <taxon>Steroidobacterales</taxon>
        <taxon>Steroidobacteraceae</taxon>
        <taxon>Steroidobacter</taxon>
    </lineage>
</organism>
<evidence type="ECO:0000256" key="5">
    <source>
        <dbReference type="ARBA" id="ARBA00023136"/>
    </source>
</evidence>
<keyword evidence="9" id="KW-1185">Reference proteome</keyword>
<keyword evidence="5 6" id="KW-0472">Membrane</keyword>
<dbReference type="InterPro" id="IPR003838">
    <property type="entry name" value="ABC3_permease_C"/>
</dbReference>
<dbReference type="Pfam" id="PF02687">
    <property type="entry name" value="FtsX"/>
    <property type="match status" value="1"/>
</dbReference>